<proteinExistence type="predicted"/>
<dbReference type="AlphaFoldDB" id="A0A2X2UEZ0"/>
<gene>
    <name evidence="2" type="ORF">NCTC11224_03922</name>
</gene>
<dbReference type="Proteomes" id="UP000251853">
    <property type="component" value="Unassembled WGS sequence"/>
</dbReference>
<name>A0A2X2UEZ0_9FIRM</name>
<evidence type="ECO:0000313" key="3">
    <source>
        <dbReference type="Proteomes" id="UP000251853"/>
    </source>
</evidence>
<evidence type="ECO:0000313" key="2">
    <source>
        <dbReference type="EMBL" id="SQB14868.1"/>
    </source>
</evidence>
<accession>A0A2X2UEZ0</accession>
<feature type="region of interest" description="Disordered" evidence="1">
    <location>
        <begin position="1"/>
        <end position="36"/>
    </location>
</feature>
<reference evidence="2 3" key="1">
    <citation type="submission" date="2018-06" db="EMBL/GenBank/DDBJ databases">
        <authorList>
            <consortium name="Pathogen Informatics"/>
            <person name="Doyle S."/>
        </authorList>
    </citation>
    <scope>NUCLEOTIDE SEQUENCE [LARGE SCALE GENOMIC DNA]</scope>
    <source>
        <strain evidence="2 3">NCTC11224</strain>
    </source>
</reference>
<dbReference type="RefSeq" id="WP_055176048.1">
    <property type="nucleotide sequence ID" value="NZ_JAIWZC010000001.1"/>
</dbReference>
<dbReference type="EMBL" id="UAVW01000016">
    <property type="protein sequence ID" value="SQB14868.1"/>
    <property type="molecule type" value="Genomic_DNA"/>
</dbReference>
<keyword evidence="3" id="KW-1185">Reference proteome</keyword>
<evidence type="ECO:0000256" key="1">
    <source>
        <dbReference type="SAM" id="MobiDB-lite"/>
    </source>
</evidence>
<protein>
    <submittedName>
        <fullName evidence="2">Uncharacterized protein</fullName>
    </submittedName>
</protein>
<organism evidence="2 3">
    <name type="scientific">Enterocloster clostridioformis</name>
    <dbReference type="NCBI Taxonomy" id="1531"/>
    <lineage>
        <taxon>Bacteria</taxon>
        <taxon>Bacillati</taxon>
        <taxon>Bacillota</taxon>
        <taxon>Clostridia</taxon>
        <taxon>Lachnospirales</taxon>
        <taxon>Lachnospiraceae</taxon>
        <taxon>Enterocloster</taxon>
    </lineage>
</organism>
<sequence length="126" mass="13805">MAVKNAEKAQQAAETAEVKNTTQAAEKAQEAPQEAQEQVTLVYVGPSLPKGRLKQNSIFVGTRQEIEKELETVLESFPLVKNMLVPVSKLAEAKNKVKSSGSVLHKYYADMVSLISAAVNKEEMED</sequence>